<comment type="caution">
    <text evidence="10">The sequence shown here is derived from an EMBL/GenBank/DDBJ whole genome shotgun (WGS) entry which is preliminary data.</text>
</comment>
<dbReference type="PANTHER" id="PTHR21649">
    <property type="entry name" value="CHLOROPHYLL A/B BINDING PROTEIN"/>
    <property type="match status" value="1"/>
</dbReference>
<keyword evidence="4" id="KW-0150">Chloroplast</keyword>
<feature type="chain" id="PRO_5020032209" evidence="9">
    <location>
        <begin position="17"/>
        <end position="299"/>
    </location>
</feature>
<keyword evidence="9" id="KW-0732">Signal</keyword>
<evidence type="ECO:0000256" key="1">
    <source>
        <dbReference type="ARBA" id="ARBA00004022"/>
    </source>
</evidence>
<evidence type="ECO:0000256" key="7">
    <source>
        <dbReference type="PIRSR" id="PIRSR601344-1"/>
    </source>
</evidence>
<evidence type="ECO:0000256" key="8">
    <source>
        <dbReference type="SAM" id="MobiDB-lite"/>
    </source>
</evidence>
<comment type="function">
    <text evidence="1">The light-harvesting complex (LHC) functions as a light receptor, it captures and delivers excitation energy to photosystems with which it is closely associated. Energy is transferred from the carotenoid and chlorophyll C (or B) to chlorophyll A and the photosynthetic reaction centers where it is used to synthesize ATP and reducing power.</text>
</comment>
<keyword evidence="11" id="KW-1185">Reference proteome</keyword>
<dbReference type="InterPro" id="IPR022796">
    <property type="entry name" value="Chloroa_b-bind"/>
</dbReference>
<evidence type="ECO:0000256" key="4">
    <source>
        <dbReference type="ARBA" id="ARBA00022528"/>
    </source>
</evidence>
<reference evidence="10 11" key="1">
    <citation type="submission" date="2019-01" db="EMBL/GenBank/DDBJ databases">
        <title>Nuclear Genome Assembly of the Microalgal Biofuel strain Nannochloropsis salina CCMP1776.</title>
        <authorList>
            <person name="Hovde B."/>
        </authorList>
    </citation>
    <scope>NUCLEOTIDE SEQUENCE [LARGE SCALE GENOMIC DNA]</scope>
    <source>
        <strain evidence="10 11">CCMP1776</strain>
    </source>
</reference>
<dbReference type="Gene3D" id="1.10.3460.10">
    <property type="entry name" value="Chlorophyll a/b binding protein domain"/>
    <property type="match status" value="2"/>
</dbReference>
<feature type="binding site" evidence="7">
    <location>
        <position position="276"/>
    </location>
    <ligand>
        <name>chlorophyll a</name>
        <dbReference type="ChEBI" id="CHEBI:58416"/>
        <label>1</label>
    </ligand>
</feature>
<dbReference type="EMBL" id="SDOX01000122">
    <property type="protein sequence ID" value="TFJ81819.1"/>
    <property type="molecule type" value="Genomic_DNA"/>
</dbReference>
<name>A0A4D9CZ73_9STRA</name>
<evidence type="ECO:0000256" key="2">
    <source>
        <dbReference type="ARBA" id="ARBA00004229"/>
    </source>
</evidence>
<accession>A0A4D9CZ73</accession>
<evidence type="ECO:0000256" key="3">
    <source>
        <dbReference type="ARBA" id="ARBA00005933"/>
    </source>
</evidence>
<dbReference type="GO" id="GO:0016168">
    <property type="term" value="F:chlorophyll binding"/>
    <property type="evidence" value="ECO:0007669"/>
    <property type="project" value="UniProtKB-KW"/>
</dbReference>
<keyword evidence="6" id="KW-0934">Plastid</keyword>
<dbReference type="OrthoDB" id="423598at2759"/>
<feature type="binding site" description="axial binding residue" evidence="7">
    <location>
        <position position="176"/>
    </location>
    <ligand>
        <name>chlorophyll b</name>
        <dbReference type="ChEBI" id="CHEBI:61721"/>
        <label>3</label>
    </ligand>
    <ligandPart>
        <name>Mg</name>
        <dbReference type="ChEBI" id="CHEBI:25107"/>
    </ligandPart>
</feature>
<evidence type="ECO:0000256" key="6">
    <source>
        <dbReference type="ARBA" id="ARBA00022640"/>
    </source>
</evidence>
<dbReference type="Pfam" id="PF00504">
    <property type="entry name" value="Chloroa_b-bind"/>
    <property type="match status" value="2"/>
</dbReference>
<evidence type="ECO:0000313" key="10">
    <source>
        <dbReference type="EMBL" id="TFJ81819.1"/>
    </source>
</evidence>
<dbReference type="AlphaFoldDB" id="A0A4D9CZ73"/>
<dbReference type="GO" id="GO:0016020">
    <property type="term" value="C:membrane"/>
    <property type="evidence" value="ECO:0007669"/>
    <property type="project" value="InterPro"/>
</dbReference>
<dbReference type="InterPro" id="IPR001344">
    <property type="entry name" value="Chloro_AB-bd_pln"/>
</dbReference>
<gene>
    <name evidence="10" type="ORF">NSK_007066</name>
</gene>
<feature type="signal peptide" evidence="9">
    <location>
        <begin position="1"/>
        <end position="16"/>
    </location>
</feature>
<feature type="region of interest" description="Disordered" evidence="8">
    <location>
        <begin position="129"/>
        <end position="157"/>
    </location>
</feature>
<dbReference type="Proteomes" id="UP000355283">
    <property type="component" value="Unassembled WGS sequence"/>
</dbReference>
<comment type="subcellular location">
    <subcellularLocation>
        <location evidence="2">Plastid</location>
        <location evidence="2">Chloroplast</location>
    </subcellularLocation>
</comment>
<feature type="binding site" evidence="7">
    <location>
        <position position="274"/>
    </location>
    <ligand>
        <name>chlorophyll a</name>
        <dbReference type="ChEBI" id="CHEBI:58416"/>
        <label>1</label>
    </ligand>
</feature>
<evidence type="ECO:0000256" key="9">
    <source>
        <dbReference type="SAM" id="SignalP"/>
    </source>
</evidence>
<sequence>MFRKLALALLCSSAVAFHAPAPVSRSSVRLQAENKPAAPPAAAPAAAAPAAAAAAPPPPAKPQPVFSKSVPFLLKPKNLDGMVGDVGFDPLGLAEYVDIRWLREAELKNDKERLSAFPRMLSPLKATVGRDDASRRALKPPRPSMAQTAPRLPPDPRIPTPDIALPTSLSHCSPGRVAMLAFLGFVVQEFIRLPGDLYSEPNGVKAFFQVGPQPLIQIFLFCGFLEFTLHKGKMTQMDMFADGKREPGNFGFDPLGFGKDPSKRERLALAELKNGRLAMIAIGGLIHHAFVTGHATFSS</sequence>
<comment type="similarity">
    <text evidence="3">Belongs to the fucoxanthin chlorophyll protein family.</text>
</comment>
<feature type="binding site" evidence="7">
    <location>
        <position position="271"/>
    </location>
    <ligand>
        <name>chlorophyll a</name>
        <dbReference type="ChEBI" id="CHEBI:58416"/>
        <label>1</label>
    </ligand>
</feature>
<evidence type="ECO:0000313" key="11">
    <source>
        <dbReference type="Proteomes" id="UP000355283"/>
    </source>
</evidence>
<protein>
    <submittedName>
        <fullName evidence="10">Uncharacterized protein</fullName>
    </submittedName>
</protein>
<keyword evidence="7" id="KW-0148">Chlorophyll</keyword>
<dbReference type="GO" id="GO:0009765">
    <property type="term" value="P:photosynthesis, light harvesting"/>
    <property type="evidence" value="ECO:0007669"/>
    <property type="project" value="InterPro"/>
</dbReference>
<proteinExistence type="inferred from homology"/>
<keyword evidence="5" id="KW-0602">Photosynthesis</keyword>
<keyword evidence="7" id="KW-0157">Chromophore</keyword>
<organism evidence="10 11">
    <name type="scientific">Nannochloropsis salina CCMP1776</name>
    <dbReference type="NCBI Taxonomy" id="1027361"/>
    <lineage>
        <taxon>Eukaryota</taxon>
        <taxon>Sar</taxon>
        <taxon>Stramenopiles</taxon>
        <taxon>Ochrophyta</taxon>
        <taxon>Eustigmatophyceae</taxon>
        <taxon>Eustigmatales</taxon>
        <taxon>Monodopsidaceae</taxon>
        <taxon>Microchloropsis</taxon>
        <taxon>Microchloropsis salina</taxon>
    </lineage>
</organism>
<dbReference type="GO" id="GO:0009507">
    <property type="term" value="C:chloroplast"/>
    <property type="evidence" value="ECO:0007669"/>
    <property type="project" value="UniProtKB-SubCell"/>
</dbReference>
<dbReference type="SUPFAM" id="SSF103511">
    <property type="entry name" value="Chlorophyll a-b binding protein"/>
    <property type="match status" value="2"/>
</dbReference>
<evidence type="ECO:0000256" key="5">
    <source>
        <dbReference type="ARBA" id="ARBA00022531"/>
    </source>
</evidence>